<dbReference type="EMBL" id="AAHNNE010000057">
    <property type="protein sequence ID" value="EBY2436520.1"/>
    <property type="molecule type" value="Genomic_DNA"/>
</dbReference>
<evidence type="ECO:0000313" key="6">
    <source>
        <dbReference type="EMBL" id="EDA5909649.1"/>
    </source>
</evidence>
<dbReference type="EMBL" id="SMQQ01000037">
    <property type="protein sequence ID" value="TLB86082.1"/>
    <property type="molecule type" value="Genomic_DNA"/>
</dbReference>
<reference evidence="6" key="3">
    <citation type="submission" date="2019-10" db="EMBL/GenBank/DDBJ databases">
        <authorList>
            <person name="Ashton P.M."/>
            <person name="Dallman T."/>
            <person name="Nair S."/>
            <person name="De Pinna E."/>
            <person name="Peters T."/>
            <person name="Grant K."/>
        </authorList>
    </citation>
    <scope>NUCLEOTIDE SEQUENCE</scope>
    <source>
        <strain evidence="2">294991</strain>
        <strain evidence="5">306533</strain>
        <strain evidence="3">574296</strain>
        <strain evidence="4">634830</strain>
        <strain evidence="1">751203</strain>
        <strain evidence="6">808856</strain>
    </source>
</reference>
<dbReference type="Pfam" id="PF09956">
    <property type="entry name" value="Phage_cement_2"/>
    <property type="match status" value="1"/>
</dbReference>
<dbReference type="EMBL" id="AAHSHO010000068">
    <property type="protein sequence ID" value="EBZ7973843.1"/>
    <property type="molecule type" value="Genomic_DNA"/>
</dbReference>
<dbReference type="Proteomes" id="UP000305873">
    <property type="component" value="Unassembled WGS sequence"/>
</dbReference>
<evidence type="ECO:0000313" key="8">
    <source>
        <dbReference type="Proteomes" id="UP000305873"/>
    </source>
</evidence>
<dbReference type="EMBL" id="AAHYKC010000051">
    <property type="protein sequence ID" value="ECB6964881.1"/>
    <property type="molecule type" value="Genomic_DNA"/>
</dbReference>
<dbReference type="PIRSF" id="PIRSF030771">
    <property type="entry name" value="UCP030771"/>
    <property type="match status" value="1"/>
</dbReference>
<protein>
    <submittedName>
        <fullName evidence="6">DUF2190 family protein</fullName>
    </submittedName>
</protein>
<dbReference type="EMBL" id="AAFIJN010000065">
    <property type="protein sequence ID" value="EBG2892091.1"/>
    <property type="molecule type" value="Genomic_DNA"/>
</dbReference>
<sequence length="107" mass="10912">MAKNYVEDGKTIEIVATTSLKSGDLVQVGDMFAVAVTDIAAGSAGAGIAEGVFSIPKLTTEDIAVGKKVYLKDNVVQTDATGSLPYVGVVWAPAANGDETVPVKING</sequence>
<dbReference type="EMBL" id="AAHNVE010000059">
    <property type="protein sequence ID" value="EBY3463676.1"/>
    <property type="molecule type" value="Genomic_DNA"/>
</dbReference>
<dbReference type="InterPro" id="IPR011231">
    <property type="entry name" value="Phage_VT1-Sakai_H0018"/>
</dbReference>
<evidence type="ECO:0000313" key="4">
    <source>
        <dbReference type="EMBL" id="EBZ7973843.1"/>
    </source>
</evidence>
<proteinExistence type="predicted"/>
<name>A0A3V7IGU8_SALET</name>
<reference evidence="7" key="2">
    <citation type="submission" date="2019-03" db="EMBL/GenBank/DDBJ databases">
        <authorList>
            <person name="Tay M."/>
        </authorList>
    </citation>
    <scope>NUCLEOTIDE SEQUENCE</scope>
    <source>
        <strain evidence="7">SL_58_S327</strain>
    </source>
</reference>
<reference evidence="7 8" key="1">
    <citation type="journal article" date="2019" name="Foodborne Pathog. Dis.">
        <title>Whole Genome Sequencing Analysis of Nontyphoidal Salmonella enterica of Chicken Meat and Human Origin Under Surveillance in Sri Lanka.</title>
        <authorList>
            <person name="Tay M.Y.F."/>
            <person name="Pathirage S."/>
            <person name="Chandrasekaran L."/>
            <person name="Wickramasuriya U."/>
            <person name="Sadeepanie N."/>
            <person name="Waidyarathna K.D.K."/>
            <person name="Liyanage L.D.C."/>
            <person name="Seow K.L.G."/>
            <person name="Hendriksen R.S."/>
            <person name="Takeuchi M.T."/>
            <person name="Schlundt J."/>
        </authorList>
    </citation>
    <scope>NUCLEOTIDE SEQUENCE [LARGE SCALE GENOMIC DNA]</scope>
    <source>
        <strain evidence="7 8">SL_58_S327</strain>
    </source>
</reference>
<evidence type="ECO:0000313" key="5">
    <source>
        <dbReference type="EMBL" id="ECB6964881.1"/>
    </source>
</evidence>
<gene>
    <name evidence="3" type="ORF">D4E63_23650</name>
    <name evidence="2" type="ORF">DU837_24275</name>
    <name evidence="5" type="ORF">E0Y54_23055</name>
    <name evidence="7" type="ORF">E2E91_23940</name>
    <name evidence="4" type="ORF">EGK95_24055</name>
    <name evidence="6" type="ORF">F9X83_17720</name>
    <name evidence="1" type="ORF">FIR23_23735</name>
</gene>
<evidence type="ECO:0000313" key="3">
    <source>
        <dbReference type="EMBL" id="EBY3463676.1"/>
    </source>
</evidence>
<dbReference type="EMBL" id="AALKPH010000027">
    <property type="protein sequence ID" value="EDA5909649.1"/>
    <property type="molecule type" value="Genomic_DNA"/>
</dbReference>
<dbReference type="Proteomes" id="UP000839923">
    <property type="component" value="Unassembled WGS sequence"/>
</dbReference>
<comment type="caution">
    <text evidence="6">The sequence shown here is derived from an EMBL/GenBank/DDBJ whole genome shotgun (WGS) entry which is preliminary data.</text>
</comment>
<evidence type="ECO:0000313" key="1">
    <source>
        <dbReference type="EMBL" id="EBG2892091.1"/>
    </source>
</evidence>
<evidence type="ECO:0000313" key="2">
    <source>
        <dbReference type="EMBL" id="EBY2436520.1"/>
    </source>
</evidence>
<evidence type="ECO:0000313" key="7">
    <source>
        <dbReference type="EMBL" id="TLB86082.1"/>
    </source>
</evidence>
<dbReference type="AlphaFoldDB" id="A0A3V7IGU8"/>
<organism evidence="6">
    <name type="scientific">Salmonella enterica subsp. enterica serovar Weltevreden</name>
    <dbReference type="NCBI Taxonomy" id="57743"/>
    <lineage>
        <taxon>Bacteria</taxon>
        <taxon>Pseudomonadati</taxon>
        <taxon>Pseudomonadota</taxon>
        <taxon>Gammaproteobacteria</taxon>
        <taxon>Enterobacterales</taxon>
        <taxon>Enterobacteriaceae</taxon>
        <taxon>Salmonella</taxon>
    </lineage>
</organism>
<accession>A0A3V7IGU8</accession>
<dbReference type="RefSeq" id="WP_001107907.1">
    <property type="nucleotide sequence ID" value="NZ_CP040701.1"/>
</dbReference>